<evidence type="ECO:0000313" key="8">
    <source>
        <dbReference type="EMBL" id="SEA56839.1"/>
    </source>
</evidence>
<dbReference type="EMBL" id="FNRM01000004">
    <property type="protein sequence ID" value="SEA56839.1"/>
    <property type="molecule type" value="Genomic_DNA"/>
</dbReference>
<evidence type="ECO:0000256" key="3">
    <source>
        <dbReference type="ARBA" id="ARBA00022759"/>
    </source>
</evidence>
<dbReference type="Pfam" id="PF01713">
    <property type="entry name" value="Smr"/>
    <property type="match status" value="1"/>
</dbReference>
<dbReference type="InterPro" id="IPR002625">
    <property type="entry name" value="Smr_dom"/>
</dbReference>
<dbReference type="EC" id="3.1.-.-" evidence="6"/>
<reference evidence="8 9" key="1">
    <citation type="submission" date="2016-10" db="EMBL/GenBank/DDBJ databases">
        <authorList>
            <person name="de Groot N.N."/>
        </authorList>
    </citation>
    <scope>NUCLEOTIDE SEQUENCE [LARGE SCALE GENOMIC DNA]</scope>
    <source>
        <strain evidence="8 9">CGMCC 1.3430</strain>
    </source>
</reference>
<dbReference type="PANTHER" id="PTHR35562">
    <property type="entry name" value="DNA ENDONUCLEASE SMRA-RELATED"/>
    <property type="match status" value="1"/>
</dbReference>
<name>A0A1H4C953_ALKAM</name>
<protein>
    <recommendedName>
        <fullName evidence="6">Ribosome rescue factor SmrB</fullName>
        <ecNumber evidence="6">3.1.-.-</ecNumber>
    </recommendedName>
</protein>
<evidence type="ECO:0000259" key="7">
    <source>
        <dbReference type="PROSITE" id="PS50828"/>
    </source>
</evidence>
<keyword evidence="4 6" id="KW-0378">Hydrolase</keyword>
<organism evidence="8 9">
    <name type="scientific">Alkalimonas amylolytica</name>
    <dbReference type="NCBI Taxonomy" id="152573"/>
    <lineage>
        <taxon>Bacteria</taxon>
        <taxon>Pseudomonadati</taxon>
        <taxon>Pseudomonadota</taxon>
        <taxon>Gammaproteobacteria</taxon>
        <taxon>Alkalimonas</taxon>
    </lineage>
</organism>
<gene>
    <name evidence="6" type="primary">smrB</name>
    <name evidence="8" type="ORF">SAMN04488051_10438</name>
</gene>
<keyword evidence="1 6" id="KW-0540">Nuclease</keyword>
<dbReference type="Gene3D" id="3.30.1370.110">
    <property type="match status" value="1"/>
</dbReference>
<dbReference type="GO" id="GO:0072344">
    <property type="term" value="P:rescue of stalled ribosome"/>
    <property type="evidence" value="ECO:0007669"/>
    <property type="project" value="UniProtKB-UniRule"/>
</dbReference>
<evidence type="ECO:0000256" key="4">
    <source>
        <dbReference type="ARBA" id="ARBA00022801"/>
    </source>
</evidence>
<dbReference type="HAMAP" id="MF_01042">
    <property type="entry name" value="SmrB"/>
    <property type="match status" value="1"/>
</dbReference>
<dbReference type="GO" id="GO:0016787">
    <property type="term" value="F:hydrolase activity"/>
    <property type="evidence" value="ECO:0007669"/>
    <property type="project" value="UniProtKB-KW"/>
</dbReference>
<dbReference type="InterPro" id="IPR022990">
    <property type="entry name" value="SmrB-like"/>
</dbReference>
<comment type="similarity">
    <text evidence="6">Belongs to the SmrB family.</text>
</comment>
<dbReference type="NCBIfam" id="NF003432">
    <property type="entry name" value="PRK04946.1"/>
    <property type="match status" value="1"/>
</dbReference>
<evidence type="ECO:0000256" key="2">
    <source>
        <dbReference type="ARBA" id="ARBA00022730"/>
    </source>
</evidence>
<evidence type="ECO:0000256" key="5">
    <source>
        <dbReference type="ARBA" id="ARBA00022884"/>
    </source>
</evidence>
<evidence type="ECO:0000256" key="6">
    <source>
        <dbReference type="HAMAP-Rule" id="MF_01042"/>
    </source>
</evidence>
<keyword evidence="9" id="KW-1185">Reference proteome</keyword>
<dbReference type="PROSITE" id="PS50828">
    <property type="entry name" value="SMR"/>
    <property type="match status" value="1"/>
</dbReference>
<proteinExistence type="inferred from homology"/>
<dbReference type="SUPFAM" id="SSF160443">
    <property type="entry name" value="SMR domain-like"/>
    <property type="match status" value="1"/>
</dbReference>
<dbReference type="InterPro" id="IPR036063">
    <property type="entry name" value="Smr_dom_sf"/>
</dbReference>
<feature type="domain" description="Smr" evidence="7">
    <location>
        <begin position="108"/>
        <end position="183"/>
    </location>
</feature>
<dbReference type="SMART" id="SM00463">
    <property type="entry name" value="SMR"/>
    <property type="match status" value="1"/>
</dbReference>
<accession>A0A1H4C953</accession>
<keyword evidence="5 6" id="KW-0694">RNA-binding</keyword>
<comment type="subunit">
    <text evidence="6">Associates with collided ribosomes, but not with correctly translating polysomes.</text>
</comment>
<sequence length="198" mass="22048">MLPGWFDYTCTMPDKTKLSPEESQLFRDLVADASPLVQDKKWHHSTPVTSKTKAKARLPTEEQALFYFSDQYEGYVGGDGAQSYVAPGEDPLLARALKRGQIQPQVTLDLHGMTQQEAKLELAALLHWCQQQHLHCACIVHGKGLGILARKVPNWLIQHPNVRAFHTAPRSWGRDGALLLLLALPQGAMSDKDSDNLT</sequence>
<comment type="function">
    <text evidence="6">Acts as a ribosome collision sensor. Detects stalled/collided disomes (pairs of ribosomes where the leading ribosome is stalled and a second ribosome has collided with it) and endonucleolytically cleaves mRNA at the 5' boundary of the stalled ribosome. Stalled/collided disomes form a new interface (primarily via the 30S subunits) that binds SmrB. Cleaved mRNA becomes available for tmRNA ligation, leading to ribosomal subunit dissociation and rescue of stalled ribosomes.</text>
</comment>
<dbReference type="PANTHER" id="PTHR35562:SF1">
    <property type="entry name" value="UPF0115 PROTEIN YFCN"/>
    <property type="match status" value="1"/>
</dbReference>
<keyword evidence="3 6" id="KW-0255">Endonuclease</keyword>
<dbReference type="GO" id="GO:0004521">
    <property type="term" value="F:RNA endonuclease activity"/>
    <property type="evidence" value="ECO:0007669"/>
    <property type="project" value="UniProtKB-UniRule"/>
</dbReference>
<evidence type="ECO:0000256" key="1">
    <source>
        <dbReference type="ARBA" id="ARBA00022722"/>
    </source>
</evidence>
<keyword evidence="2 6" id="KW-0699">rRNA-binding</keyword>
<dbReference type="GO" id="GO:0019843">
    <property type="term" value="F:rRNA binding"/>
    <property type="evidence" value="ECO:0007669"/>
    <property type="project" value="UniProtKB-UniRule"/>
</dbReference>
<dbReference type="AlphaFoldDB" id="A0A1H4C953"/>
<dbReference type="STRING" id="152573.SAMN04488051_10438"/>
<dbReference type="RefSeq" id="WP_245785677.1">
    <property type="nucleotide sequence ID" value="NZ_FNRM01000004.1"/>
</dbReference>
<dbReference type="Proteomes" id="UP000198773">
    <property type="component" value="Unassembled WGS sequence"/>
</dbReference>
<evidence type="ECO:0000313" key="9">
    <source>
        <dbReference type="Proteomes" id="UP000198773"/>
    </source>
</evidence>